<dbReference type="Pfam" id="PF02518">
    <property type="entry name" value="HATPase_c"/>
    <property type="match status" value="1"/>
</dbReference>
<keyword evidence="6" id="KW-0902">Two-component regulatory system</keyword>
<evidence type="ECO:0000259" key="8">
    <source>
        <dbReference type="PROSITE" id="PS50109"/>
    </source>
</evidence>
<keyword evidence="5 9" id="KW-0418">Kinase</keyword>
<dbReference type="Gene3D" id="1.10.287.130">
    <property type="match status" value="1"/>
</dbReference>
<dbReference type="InterPro" id="IPR000014">
    <property type="entry name" value="PAS"/>
</dbReference>
<gene>
    <name evidence="9" type="ORF">E0E05_05565</name>
</gene>
<comment type="catalytic activity">
    <reaction evidence="1">
        <text>ATP + protein L-histidine = ADP + protein N-phospho-L-histidine.</text>
        <dbReference type="EC" id="2.7.13.3"/>
    </reaction>
</comment>
<protein>
    <recommendedName>
        <fullName evidence="2">histidine kinase</fullName>
        <ecNumber evidence="2">2.7.13.3</ecNumber>
    </recommendedName>
</protein>
<reference evidence="9 10" key="1">
    <citation type="journal article" date="2017" name="Int. J. Syst. Evol. Microbiol.">
        <title>Roseitalea porphyridii gen. nov., sp. nov., isolated from a red alga, and reclassification of Hoeflea suaedae Chung et al. 2013 as Pseudohoeflea suaedae gen. nov., comb. nov.</title>
        <authorList>
            <person name="Hyeon J.W."/>
            <person name="Jeong S.E."/>
            <person name="Baek K."/>
            <person name="Jeon C.O."/>
        </authorList>
    </citation>
    <scope>NUCLEOTIDE SEQUENCE [LARGE SCALE GENOMIC DNA]</scope>
    <source>
        <strain evidence="9 10">MA7-20</strain>
    </source>
</reference>
<dbReference type="InterPro" id="IPR036097">
    <property type="entry name" value="HisK_dim/P_sf"/>
</dbReference>
<organism evidence="9 10">
    <name type="scientific">Roseitalea porphyridii</name>
    <dbReference type="NCBI Taxonomy" id="1852022"/>
    <lineage>
        <taxon>Bacteria</taxon>
        <taxon>Pseudomonadati</taxon>
        <taxon>Pseudomonadota</taxon>
        <taxon>Alphaproteobacteria</taxon>
        <taxon>Hyphomicrobiales</taxon>
        <taxon>Ahrensiaceae</taxon>
        <taxon>Roseitalea</taxon>
    </lineage>
</organism>
<dbReference type="Pfam" id="PF08447">
    <property type="entry name" value="PAS_3"/>
    <property type="match status" value="1"/>
</dbReference>
<dbReference type="KEGG" id="rpod:E0E05_05565"/>
<dbReference type="SMART" id="SM00387">
    <property type="entry name" value="HATPase_c"/>
    <property type="match status" value="1"/>
</dbReference>
<evidence type="ECO:0000313" key="10">
    <source>
        <dbReference type="Proteomes" id="UP000293719"/>
    </source>
</evidence>
<evidence type="ECO:0000256" key="7">
    <source>
        <dbReference type="SAM" id="Phobius"/>
    </source>
</evidence>
<dbReference type="AlphaFoldDB" id="A0A4V1A4D8"/>
<dbReference type="GO" id="GO:0000155">
    <property type="term" value="F:phosphorelay sensor kinase activity"/>
    <property type="evidence" value="ECO:0007669"/>
    <property type="project" value="InterPro"/>
</dbReference>
<evidence type="ECO:0000256" key="4">
    <source>
        <dbReference type="ARBA" id="ARBA00022679"/>
    </source>
</evidence>
<dbReference type="SMART" id="SM00388">
    <property type="entry name" value="HisKA"/>
    <property type="match status" value="1"/>
</dbReference>
<dbReference type="Proteomes" id="UP000293719">
    <property type="component" value="Chromosome"/>
</dbReference>
<evidence type="ECO:0000256" key="2">
    <source>
        <dbReference type="ARBA" id="ARBA00012438"/>
    </source>
</evidence>
<keyword evidence="3" id="KW-0597">Phosphoprotein</keyword>
<dbReference type="OrthoDB" id="9801651at2"/>
<keyword evidence="7" id="KW-1133">Transmembrane helix</keyword>
<evidence type="ECO:0000256" key="3">
    <source>
        <dbReference type="ARBA" id="ARBA00022553"/>
    </source>
</evidence>
<accession>A0A4V1A4D8</accession>
<dbReference type="InterPro" id="IPR050736">
    <property type="entry name" value="Sensor_HK_Regulatory"/>
</dbReference>
<dbReference type="SUPFAM" id="SSF55785">
    <property type="entry name" value="PYP-like sensor domain (PAS domain)"/>
    <property type="match status" value="1"/>
</dbReference>
<keyword evidence="10" id="KW-1185">Reference proteome</keyword>
<evidence type="ECO:0000256" key="6">
    <source>
        <dbReference type="ARBA" id="ARBA00023012"/>
    </source>
</evidence>
<dbReference type="Pfam" id="PF00512">
    <property type="entry name" value="HisKA"/>
    <property type="match status" value="1"/>
</dbReference>
<dbReference type="SUPFAM" id="SSF55874">
    <property type="entry name" value="ATPase domain of HSP90 chaperone/DNA topoisomerase II/histidine kinase"/>
    <property type="match status" value="1"/>
</dbReference>
<dbReference type="PANTHER" id="PTHR43711:SF26">
    <property type="entry name" value="SENSOR HISTIDINE KINASE RCSC"/>
    <property type="match status" value="1"/>
</dbReference>
<dbReference type="Gene3D" id="3.30.450.20">
    <property type="entry name" value="PAS domain"/>
    <property type="match status" value="2"/>
</dbReference>
<dbReference type="InterPro" id="IPR004358">
    <property type="entry name" value="Sig_transdc_His_kin-like_C"/>
</dbReference>
<dbReference type="CDD" id="cd00082">
    <property type="entry name" value="HisKA"/>
    <property type="match status" value="1"/>
</dbReference>
<dbReference type="InterPro" id="IPR013655">
    <property type="entry name" value="PAS_fold_3"/>
</dbReference>
<dbReference type="InterPro" id="IPR003661">
    <property type="entry name" value="HisK_dim/P_dom"/>
</dbReference>
<dbReference type="PRINTS" id="PR00344">
    <property type="entry name" value="BCTRLSENSOR"/>
</dbReference>
<dbReference type="CDD" id="cd00130">
    <property type="entry name" value="PAS"/>
    <property type="match status" value="1"/>
</dbReference>
<dbReference type="SUPFAM" id="SSF47384">
    <property type="entry name" value="Homodimeric domain of signal transducing histidine kinase"/>
    <property type="match status" value="1"/>
</dbReference>
<dbReference type="PANTHER" id="PTHR43711">
    <property type="entry name" value="TWO-COMPONENT HISTIDINE KINASE"/>
    <property type="match status" value="1"/>
</dbReference>
<evidence type="ECO:0000313" key="9">
    <source>
        <dbReference type="EMBL" id="QBK32268.1"/>
    </source>
</evidence>
<feature type="transmembrane region" description="Helical" evidence="7">
    <location>
        <begin position="26"/>
        <end position="45"/>
    </location>
</feature>
<keyword evidence="4" id="KW-0808">Transferase</keyword>
<keyword evidence="7" id="KW-0812">Transmembrane</keyword>
<keyword evidence="7" id="KW-0472">Membrane</keyword>
<dbReference type="CDD" id="cd16922">
    <property type="entry name" value="HATPase_EvgS-ArcB-TorS-like"/>
    <property type="match status" value="1"/>
</dbReference>
<sequence>MTGLARFLAEPAFKRLLALEPWLKRSIPVLILVFLAVVFTARAIALMNDREAAGEQARIFLSLMADAGAGALREAGRNDFTPQTPGDFDRVLSRALPTEALADARMFLIADTNGTVVGQRGGGLDMVGDAVRTHFDGVQPLMMFGADAGVLQVTMGDRVFLGAAALTSAEAGFLMLALQPSEAIYATWRQRASMNVALFVAMASILLILLYAYFGQVARAHEADLVYCETHKRMDLALSRGHCGLWDWDLARGRIYWSRSMFDLLGYAPVNDVLSFGEVSKLVHPEDADLFDLAERAAAMEIKGVDRILRMRHAEGHYVRLRIRTELAEHPGHGNHLIGIAVDMTEQHRLTELSQIASQNLKAAIESTSESFALWDKQERLVLCNRKFMEINGIDENRIRTGMKRADVDAIMRAPVTERRIPQGGDGAVTLERQIADGRWLQINERSTPSGGTISVGADITQLKLQEERLIDSERRLMASIQDLSVAQRAEHEKAQALKDMNRKFLEAKDRAEAASKAKTEFLANVSHELRTPLNAILGFSEMMQQRMFGPLGSERYDEYIADIHDSGAFLLNVIDDILEMSKIEAGRVVLERECIDLAPLIGEVVHMVSLQAGAKAIAIEEDIAPQMHIHADRRAMKQILINLVTNAVKFTDRDGHIRIRAKLDGETARVMIADDGCGIPHEALKRLGRPFEQVANQFSKTHGGSGLGLAISRSLAELHGGTVSIRSKPGEGTVVVVRIPVECGCGPDADVAEDAASEVV</sequence>
<feature type="domain" description="Histidine kinase" evidence="8">
    <location>
        <begin position="525"/>
        <end position="744"/>
    </location>
</feature>
<proteinExistence type="predicted"/>
<dbReference type="Pfam" id="PF12860">
    <property type="entry name" value="PAS_7"/>
    <property type="match status" value="1"/>
</dbReference>
<evidence type="ECO:0000256" key="5">
    <source>
        <dbReference type="ARBA" id="ARBA00022777"/>
    </source>
</evidence>
<dbReference type="InterPro" id="IPR036890">
    <property type="entry name" value="HATPase_C_sf"/>
</dbReference>
<dbReference type="InterPro" id="IPR035965">
    <property type="entry name" value="PAS-like_dom_sf"/>
</dbReference>
<dbReference type="FunFam" id="3.30.565.10:FF:000006">
    <property type="entry name" value="Sensor histidine kinase WalK"/>
    <property type="match status" value="1"/>
</dbReference>
<evidence type="ECO:0000256" key="1">
    <source>
        <dbReference type="ARBA" id="ARBA00000085"/>
    </source>
</evidence>
<dbReference type="Gene3D" id="3.30.565.10">
    <property type="entry name" value="Histidine kinase-like ATPase, C-terminal domain"/>
    <property type="match status" value="1"/>
</dbReference>
<dbReference type="EC" id="2.7.13.3" evidence="2"/>
<name>A0A4V1A4D8_9HYPH</name>
<dbReference type="InterPro" id="IPR005467">
    <property type="entry name" value="His_kinase_dom"/>
</dbReference>
<dbReference type="EMBL" id="CP036532">
    <property type="protein sequence ID" value="QBK32268.1"/>
    <property type="molecule type" value="Genomic_DNA"/>
</dbReference>
<dbReference type="PROSITE" id="PS50109">
    <property type="entry name" value="HIS_KIN"/>
    <property type="match status" value="1"/>
</dbReference>
<feature type="transmembrane region" description="Helical" evidence="7">
    <location>
        <begin position="196"/>
        <end position="214"/>
    </location>
</feature>
<dbReference type="InterPro" id="IPR003594">
    <property type="entry name" value="HATPase_dom"/>
</dbReference>